<evidence type="ECO:0000313" key="4">
    <source>
        <dbReference type="EMBL" id="KAF2021017.1"/>
    </source>
</evidence>
<keyword evidence="5" id="KW-1185">Reference proteome</keyword>
<proteinExistence type="inferred from homology"/>
<evidence type="ECO:0000256" key="1">
    <source>
        <dbReference type="ARBA" id="ARBA00007251"/>
    </source>
</evidence>
<reference evidence="4" key="1">
    <citation type="journal article" date="2020" name="Stud. Mycol.">
        <title>101 Dothideomycetes genomes: a test case for predicting lifestyles and emergence of pathogens.</title>
        <authorList>
            <person name="Haridas S."/>
            <person name="Albert R."/>
            <person name="Binder M."/>
            <person name="Bloem J."/>
            <person name="Labutti K."/>
            <person name="Salamov A."/>
            <person name="Andreopoulos B."/>
            <person name="Baker S."/>
            <person name="Barry K."/>
            <person name="Bills G."/>
            <person name="Bluhm B."/>
            <person name="Cannon C."/>
            <person name="Castanera R."/>
            <person name="Culley D."/>
            <person name="Daum C."/>
            <person name="Ezra D."/>
            <person name="Gonzalez J."/>
            <person name="Henrissat B."/>
            <person name="Kuo A."/>
            <person name="Liang C."/>
            <person name="Lipzen A."/>
            <person name="Lutzoni F."/>
            <person name="Magnuson J."/>
            <person name="Mondo S."/>
            <person name="Nolan M."/>
            <person name="Ohm R."/>
            <person name="Pangilinan J."/>
            <person name="Park H.-J."/>
            <person name="Ramirez L."/>
            <person name="Alfaro M."/>
            <person name="Sun H."/>
            <person name="Tritt A."/>
            <person name="Yoshinaga Y."/>
            <person name="Zwiers L.-H."/>
            <person name="Turgeon B."/>
            <person name="Goodwin S."/>
            <person name="Spatafora J."/>
            <person name="Crous P."/>
            <person name="Grigoriev I."/>
        </authorList>
    </citation>
    <scope>NUCLEOTIDE SEQUENCE</scope>
    <source>
        <strain evidence="4">CBS 175.79</strain>
    </source>
</reference>
<dbReference type="Pfam" id="PF01008">
    <property type="entry name" value="IF-2B"/>
    <property type="match status" value="1"/>
</dbReference>
<dbReference type="GeneID" id="54283918"/>
<evidence type="ECO:0000256" key="3">
    <source>
        <dbReference type="SAM" id="MobiDB-lite"/>
    </source>
</evidence>
<dbReference type="Proteomes" id="UP000799778">
    <property type="component" value="Unassembled WGS sequence"/>
</dbReference>
<evidence type="ECO:0000256" key="2">
    <source>
        <dbReference type="RuleBase" id="RU003814"/>
    </source>
</evidence>
<dbReference type="InterPro" id="IPR037171">
    <property type="entry name" value="NagB/RpiA_transferase-like"/>
</dbReference>
<dbReference type="GO" id="GO:0046523">
    <property type="term" value="F:S-methyl-5-thioribose-1-phosphate isomerase activity"/>
    <property type="evidence" value="ECO:0007669"/>
    <property type="project" value="TreeGrafter"/>
</dbReference>
<gene>
    <name evidence="4" type="ORF">BU24DRAFT_416686</name>
</gene>
<dbReference type="AlphaFoldDB" id="A0A6A5Y7N3"/>
<accession>A0A6A5Y7N3</accession>
<dbReference type="OrthoDB" id="206213at2759"/>
<dbReference type="InterPro" id="IPR000649">
    <property type="entry name" value="IF-2B-related"/>
</dbReference>
<protein>
    <submittedName>
        <fullName evidence="4">Nagb/rpia/CoA transferase-like protein</fullName>
    </submittedName>
</protein>
<evidence type="ECO:0000313" key="5">
    <source>
        <dbReference type="Proteomes" id="UP000799778"/>
    </source>
</evidence>
<dbReference type="GO" id="GO:0019509">
    <property type="term" value="P:L-methionine salvage from methylthioadenosine"/>
    <property type="evidence" value="ECO:0007669"/>
    <property type="project" value="TreeGrafter"/>
</dbReference>
<dbReference type="GO" id="GO:0016740">
    <property type="term" value="F:transferase activity"/>
    <property type="evidence" value="ECO:0007669"/>
    <property type="project" value="UniProtKB-KW"/>
</dbReference>
<keyword evidence="4" id="KW-0808">Transferase</keyword>
<dbReference type="Gene3D" id="3.40.50.10470">
    <property type="entry name" value="Translation initiation factor eif-2b, domain 2"/>
    <property type="match status" value="1"/>
</dbReference>
<name>A0A6A5Y7N3_9PLEO</name>
<dbReference type="SUPFAM" id="SSF100950">
    <property type="entry name" value="NagB/RpiA/CoA transferase-like"/>
    <property type="match status" value="1"/>
</dbReference>
<organism evidence="4 5">
    <name type="scientific">Aaosphaeria arxii CBS 175.79</name>
    <dbReference type="NCBI Taxonomy" id="1450172"/>
    <lineage>
        <taxon>Eukaryota</taxon>
        <taxon>Fungi</taxon>
        <taxon>Dikarya</taxon>
        <taxon>Ascomycota</taxon>
        <taxon>Pezizomycotina</taxon>
        <taxon>Dothideomycetes</taxon>
        <taxon>Pleosporomycetidae</taxon>
        <taxon>Pleosporales</taxon>
        <taxon>Pleosporales incertae sedis</taxon>
        <taxon>Aaosphaeria</taxon>
    </lineage>
</organism>
<dbReference type="PANTHER" id="PTHR43475:SF3">
    <property type="entry name" value="TRANSLATION INITIATION FACTOR EIF-2B SUBUNIT FAMILY PROTEIN (AFU_ORTHOLOGUE AFUA_2G14290)"/>
    <property type="match status" value="1"/>
</dbReference>
<dbReference type="RefSeq" id="XP_033389356.1">
    <property type="nucleotide sequence ID" value="XM_033526521.1"/>
</dbReference>
<dbReference type="PANTHER" id="PTHR43475">
    <property type="entry name" value="METHYLTHIORIBOSE-1-PHOSPHATE ISOMERASE"/>
    <property type="match status" value="1"/>
</dbReference>
<comment type="similarity">
    <text evidence="1 2">Belongs to the eIF-2B alpha/beta/delta subunits family.</text>
</comment>
<sequence>MEENDSTKAYTQALERAILDLENDFVSGARQLANRSLQQLHDIFSLAGQAARSKDELWSMLVSLARGLIGARPSMNAAIKSTVLRTLDKIRPEWDKEENDSISKVCERAKSGIQRHIEGRIGASDRLERNFVEWFVESGQVNEDGIRIIRILTLSNSSTIRAALLSLLKSTTSLTMHLTVLESRPRFEGADLAASLLEAFVKGSSNAGNDGNETKLKVTMAPDCAVGVLVSNIDVVLLGADRITAKGHVLNKIGSLAAAVCARQLNTNAKVVVVSEVDKIVADESEQPAREEENHPAGELTESYSTHAKRELEAERVDVFGEWFEWVPKQFVNCYITNEGVLGHDQISRIGKQIGTLEAQVFASS</sequence>
<feature type="compositionally biased region" description="Basic and acidic residues" evidence="3">
    <location>
        <begin position="284"/>
        <end position="296"/>
    </location>
</feature>
<dbReference type="InterPro" id="IPR042529">
    <property type="entry name" value="IF_2B-like_C"/>
</dbReference>
<dbReference type="EMBL" id="ML978066">
    <property type="protein sequence ID" value="KAF2021017.1"/>
    <property type="molecule type" value="Genomic_DNA"/>
</dbReference>
<feature type="region of interest" description="Disordered" evidence="3">
    <location>
        <begin position="284"/>
        <end position="306"/>
    </location>
</feature>